<comment type="caution">
    <text evidence="1">The sequence shown here is derived from an EMBL/GenBank/DDBJ whole genome shotgun (WGS) entry which is preliminary data.</text>
</comment>
<dbReference type="EMBL" id="CAJOBA010079228">
    <property type="protein sequence ID" value="CAF4433350.1"/>
    <property type="molecule type" value="Genomic_DNA"/>
</dbReference>
<dbReference type="AlphaFoldDB" id="A0A8S2G424"/>
<name>A0A8S2G424_9BILA</name>
<evidence type="ECO:0000313" key="3">
    <source>
        <dbReference type="Proteomes" id="UP000677228"/>
    </source>
</evidence>
<gene>
    <name evidence="1" type="ORF">OVA965_LOCUS42950</name>
    <name evidence="2" type="ORF">TMI583_LOCUS45016</name>
</gene>
<protein>
    <submittedName>
        <fullName evidence="1">Uncharacterized protein</fullName>
    </submittedName>
</protein>
<dbReference type="Proteomes" id="UP000677228">
    <property type="component" value="Unassembled WGS sequence"/>
</dbReference>
<dbReference type="Proteomes" id="UP000682733">
    <property type="component" value="Unassembled WGS sequence"/>
</dbReference>
<dbReference type="InterPro" id="IPR057435">
    <property type="entry name" value="Lips"/>
</dbReference>
<evidence type="ECO:0000313" key="1">
    <source>
        <dbReference type="EMBL" id="CAF1616522.1"/>
    </source>
</evidence>
<dbReference type="Pfam" id="PF25228">
    <property type="entry name" value="Lips"/>
    <property type="match status" value="1"/>
</dbReference>
<organism evidence="1 3">
    <name type="scientific">Didymodactylos carnosus</name>
    <dbReference type="NCBI Taxonomy" id="1234261"/>
    <lineage>
        <taxon>Eukaryota</taxon>
        <taxon>Metazoa</taxon>
        <taxon>Spiralia</taxon>
        <taxon>Gnathifera</taxon>
        <taxon>Rotifera</taxon>
        <taxon>Eurotatoria</taxon>
        <taxon>Bdelloidea</taxon>
        <taxon>Philodinida</taxon>
        <taxon>Philodinidae</taxon>
        <taxon>Didymodactylos</taxon>
    </lineage>
</organism>
<sequence length="91" mass="10912">MLRVKVNKNHDRIRLTQTDLSLVLIKAEQLVQKWYPQRILPYLQTDIESFWNSYDLEIDDWLGLTSKLLQQLFCEHILVPLEQTDAHYSLQ</sequence>
<evidence type="ECO:0000313" key="2">
    <source>
        <dbReference type="EMBL" id="CAF4433350.1"/>
    </source>
</evidence>
<accession>A0A8S2G424</accession>
<dbReference type="PANTHER" id="PTHR37686">
    <property type="entry name" value="LD36006P"/>
    <property type="match status" value="1"/>
</dbReference>
<dbReference type="EMBL" id="CAJNOK010054656">
    <property type="protein sequence ID" value="CAF1616522.1"/>
    <property type="molecule type" value="Genomic_DNA"/>
</dbReference>
<dbReference type="PANTHER" id="PTHR37686:SF1">
    <property type="entry name" value="LD36006P"/>
    <property type="match status" value="1"/>
</dbReference>
<feature type="non-terminal residue" evidence="1">
    <location>
        <position position="1"/>
    </location>
</feature>
<proteinExistence type="predicted"/>
<reference evidence="1" key="1">
    <citation type="submission" date="2021-02" db="EMBL/GenBank/DDBJ databases">
        <authorList>
            <person name="Nowell W R."/>
        </authorList>
    </citation>
    <scope>NUCLEOTIDE SEQUENCE</scope>
</reference>